<dbReference type="EMBL" id="BK015208">
    <property type="protein sequence ID" value="DAD96020.1"/>
    <property type="molecule type" value="Genomic_DNA"/>
</dbReference>
<dbReference type="InterPro" id="IPR021505">
    <property type="entry name" value="Phage_B3_Orf6"/>
</dbReference>
<name>A0A8S5NNS5_9CAUD</name>
<organism evidence="1">
    <name type="scientific">Myoviridae sp. ctpjm1</name>
    <dbReference type="NCBI Taxonomy" id="2826699"/>
    <lineage>
        <taxon>Viruses</taxon>
        <taxon>Duplodnaviria</taxon>
        <taxon>Heunggongvirae</taxon>
        <taxon>Uroviricota</taxon>
        <taxon>Caudoviricetes</taxon>
    </lineage>
</organism>
<sequence>MTEIDLSRYRQDAKGNLIPLENIKETDLLRDELVMEIVAKAQAVRDNIAAFKQSAMDDIAAFAQLSAEKYGAKLGGAKGNIRLMSFDGAYRIALAMQDTLTFDERLAAAKALIDECINEWTADSRPELKALINDAFQVDKEGNISTTRVLGLRRLSIDDEKWHRAMDALSDSVQVQTSKPFVRVYRREANGEYSLMSLDIAKV</sequence>
<protein>
    <recommendedName>
        <fullName evidence="2">Sulfate transporter</fullName>
    </recommendedName>
</protein>
<accession>A0A8S5NNS5</accession>
<proteinExistence type="predicted"/>
<evidence type="ECO:0008006" key="2">
    <source>
        <dbReference type="Google" id="ProtNLM"/>
    </source>
</evidence>
<evidence type="ECO:0000313" key="1">
    <source>
        <dbReference type="EMBL" id="DAD96020.1"/>
    </source>
</evidence>
<dbReference type="Pfam" id="PF11363">
    <property type="entry name" value="DUF3164"/>
    <property type="match status" value="1"/>
</dbReference>
<reference evidence="1" key="1">
    <citation type="journal article" date="2021" name="Proc. Natl. Acad. Sci. U.S.A.">
        <title>A Catalog of Tens of Thousands of Viruses from Human Metagenomes Reveals Hidden Associations with Chronic Diseases.</title>
        <authorList>
            <person name="Tisza M.J."/>
            <person name="Buck C.B."/>
        </authorList>
    </citation>
    <scope>NUCLEOTIDE SEQUENCE</scope>
    <source>
        <strain evidence="1">Ctpjm1</strain>
    </source>
</reference>